<name>A0A804JX69_MUSAM</name>
<evidence type="ECO:0000256" key="1">
    <source>
        <dbReference type="ARBA" id="ARBA00010617"/>
    </source>
</evidence>
<keyword evidence="6 8" id="KW-0503">Monooxygenase</keyword>
<comment type="similarity">
    <text evidence="1 8">Belongs to the cytochrome P450 family.</text>
</comment>
<dbReference type="InParanoid" id="A0A804JX69"/>
<dbReference type="FunCoup" id="A0A804JX69">
    <property type="interactions" value="225"/>
</dbReference>
<dbReference type="GO" id="GO:0016705">
    <property type="term" value="F:oxidoreductase activity, acting on paired donors, with incorporation or reduction of molecular oxygen"/>
    <property type="evidence" value="ECO:0007669"/>
    <property type="project" value="InterPro"/>
</dbReference>
<keyword evidence="11" id="KW-1185">Reference proteome</keyword>
<dbReference type="GO" id="GO:0005506">
    <property type="term" value="F:iron ion binding"/>
    <property type="evidence" value="ECO:0007669"/>
    <property type="project" value="InterPro"/>
</dbReference>
<dbReference type="Gene3D" id="1.50.10.130">
    <property type="entry name" value="Terpene synthase, N-terminal domain"/>
    <property type="match status" value="1"/>
</dbReference>
<dbReference type="InterPro" id="IPR008930">
    <property type="entry name" value="Terpenoid_cyclase/PrenylTrfase"/>
</dbReference>
<dbReference type="AlphaFoldDB" id="A0A804JX69"/>
<proteinExistence type="inferred from homology"/>
<sequence>MANVLANSQVFCVISMDHLLLASVSIVVATMLFLIIFIKKVFSKSEAQYPRPPPGPWRLPIIGCMHHLAGQIPFRAFRRLSLTYGPLMLVRIGRVDFAVASSRETAQEILKNQDPNFAARPELVVGDIVFYGCSDVIFSPFGPYWKQLRYICFMELLRTKRIRSSASIREEETLYLIRDISTATQPINLRQKLLRMSNAAISRVAIGSRSKHQETFILVAREVIDVLGGFYAADMFPSLKILHVLSGAKFKLHRIRRRLDKILDDIVKEHEVKAKMNKGREVAEVEEDIVDALLRLKDESELEVPMTMDGIKAVMLDMLLGGTENSSAVIEWAMSELMRNPKIMEKAQKEVMEELKGKNRIQETDIVELNYLKSIVKETLRLHPPVSLIPRMCRKTCEVLGYEIEAGTRVLVNAWAINRDPEYWEEAESFMPERFEGKSVDFKGGNFEYLPFGAGRRICPGTEFGLATVHLSLAQLLLYFDWKLPDGKKPEELDMSETYGVTECDTRIKERAAELMEQIRSMSKDPTDILQTMNLVDSIQLLGLDYHFEKDK</sequence>
<evidence type="ECO:0000256" key="9">
    <source>
        <dbReference type="SAM" id="Phobius"/>
    </source>
</evidence>
<dbReference type="PRINTS" id="PR00385">
    <property type="entry name" value="P450"/>
</dbReference>
<dbReference type="OMA" id="TECDTRI"/>
<dbReference type="InterPro" id="IPR017972">
    <property type="entry name" value="Cyt_P450_CS"/>
</dbReference>
<keyword evidence="5 7" id="KW-0408">Iron</keyword>
<dbReference type="EnsemblPlants" id="Ma07_t18600.1">
    <property type="protein sequence ID" value="Ma07_p18600.1"/>
    <property type="gene ID" value="Ma07_g18600"/>
</dbReference>
<evidence type="ECO:0000313" key="11">
    <source>
        <dbReference type="Proteomes" id="UP000012960"/>
    </source>
</evidence>
<dbReference type="GO" id="GO:0010333">
    <property type="term" value="F:terpene synthase activity"/>
    <property type="evidence" value="ECO:0007669"/>
    <property type="project" value="InterPro"/>
</dbReference>
<feature type="binding site" description="axial binding residue" evidence="7">
    <location>
        <position position="459"/>
    </location>
    <ligand>
        <name>heme</name>
        <dbReference type="ChEBI" id="CHEBI:30413"/>
    </ligand>
    <ligandPart>
        <name>Fe</name>
        <dbReference type="ChEBI" id="CHEBI:18248"/>
    </ligandPart>
</feature>
<keyword evidence="9" id="KW-0472">Membrane</keyword>
<dbReference type="GO" id="GO:0004497">
    <property type="term" value="F:monooxygenase activity"/>
    <property type="evidence" value="ECO:0007669"/>
    <property type="project" value="UniProtKB-KW"/>
</dbReference>
<dbReference type="InterPro" id="IPR002401">
    <property type="entry name" value="Cyt_P450_E_grp-I"/>
</dbReference>
<evidence type="ECO:0000256" key="3">
    <source>
        <dbReference type="ARBA" id="ARBA00022723"/>
    </source>
</evidence>
<evidence type="ECO:0000256" key="2">
    <source>
        <dbReference type="ARBA" id="ARBA00022617"/>
    </source>
</evidence>
<dbReference type="PANTHER" id="PTHR47953">
    <property type="entry name" value="OS08G0105600 PROTEIN"/>
    <property type="match status" value="1"/>
</dbReference>
<comment type="cofactor">
    <cofactor evidence="7">
        <name>heme</name>
        <dbReference type="ChEBI" id="CHEBI:30413"/>
    </cofactor>
</comment>
<dbReference type="Gene3D" id="1.10.630.10">
    <property type="entry name" value="Cytochrome P450"/>
    <property type="match status" value="1"/>
</dbReference>
<dbReference type="PRINTS" id="PR00463">
    <property type="entry name" value="EP450I"/>
</dbReference>
<dbReference type="Proteomes" id="UP000012960">
    <property type="component" value="Unplaced"/>
</dbReference>
<protein>
    <recommendedName>
        <fullName evidence="12">Cytochrome P450 family protein</fullName>
    </recommendedName>
</protein>
<keyword evidence="4 8" id="KW-0560">Oxidoreductase</keyword>
<accession>A0A804JX69</accession>
<feature type="transmembrane region" description="Helical" evidence="9">
    <location>
        <begin position="20"/>
        <end position="38"/>
    </location>
</feature>
<dbReference type="InterPro" id="IPR052306">
    <property type="entry name" value="CYP450_71D"/>
</dbReference>
<dbReference type="InterPro" id="IPR036396">
    <property type="entry name" value="Cyt_P450_sf"/>
</dbReference>
<keyword evidence="2 7" id="KW-0349">Heme</keyword>
<evidence type="ECO:0000256" key="6">
    <source>
        <dbReference type="ARBA" id="ARBA00023033"/>
    </source>
</evidence>
<keyword evidence="3 7" id="KW-0479">Metal-binding</keyword>
<dbReference type="OrthoDB" id="1470350at2759"/>
<evidence type="ECO:0000256" key="7">
    <source>
        <dbReference type="PIRSR" id="PIRSR602401-1"/>
    </source>
</evidence>
<dbReference type="PROSITE" id="PS00086">
    <property type="entry name" value="CYTOCHROME_P450"/>
    <property type="match status" value="1"/>
</dbReference>
<dbReference type="CDD" id="cd11072">
    <property type="entry name" value="CYP71-like"/>
    <property type="match status" value="1"/>
</dbReference>
<evidence type="ECO:0008006" key="12">
    <source>
        <dbReference type="Google" id="ProtNLM"/>
    </source>
</evidence>
<dbReference type="InterPro" id="IPR036965">
    <property type="entry name" value="Terpene_synth_N_sf"/>
</dbReference>
<dbReference type="PANTHER" id="PTHR47953:SF5">
    <property type="entry name" value="CYTOCHROME P450 71AV8-LIKE"/>
    <property type="match status" value="1"/>
</dbReference>
<keyword evidence="9" id="KW-1133">Transmembrane helix</keyword>
<dbReference type="FunFam" id="1.10.630.10:FF:000043">
    <property type="entry name" value="Cytochrome P450 99A2"/>
    <property type="match status" value="1"/>
</dbReference>
<organism evidence="10 11">
    <name type="scientific">Musa acuminata subsp. malaccensis</name>
    <name type="common">Wild banana</name>
    <name type="synonym">Musa malaccensis</name>
    <dbReference type="NCBI Taxonomy" id="214687"/>
    <lineage>
        <taxon>Eukaryota</taxon>
        <taxon>Viridiplantae</taxon>
        <taxon>Streptophyta</taxon>
        <taxon>Embryophyta</taxon>
        <taxon>Tracheophyta</taxon>
        <taxon>Spermatophyta</taxon>
        <taxon>Magnoliopsida</taxon>
        <taxon>Liliopsida</taxon>
        <taxon>Zingiberales</taxon>
        <taxon>Musaceae</taxon>
        <taxon>Musa</taxon>
    </lineage>
</organism>
<dbReference type="SUPFAM" id="SSF48264">
    <property type="entry name" value="Cytochrome P450"/>
    <property type="match status" value="1"/>
</dbReference>
<keyword evidence="9" id="KW-0812">Transmembrane</keyword>
<dbReference type="SUPFAM" id="SSF48239">
    <property type="entry name" value="Terpenoid cyclases/Protein prenyltransferases"/>
    <property type="match status" value="1"/>
</dbReference>
<dbReference type="GO" id="GO:0020037">
    <property type="term" value="F:heme binding"/>
    <property type="evidence" value="ECO:0007669"/>
    <property type="project" value="InterPro"/>
</dbReference>
<dbReference type="Pfam" id="PF00067">
    <property type="entry name" value="p450"/>
    <property type="match status" value="1"/>
</dbReference>
<evidence type="ECO:0000256" key="4">
    <source>
        <dbReference type="ARBA" id="ARBA00023002"/>
    </source>
</evidence>
<reference evidence="10" key="1">
    <citation type="submission" date="2021-05" db="UniProtKB">
        <authorList>
            <consortium name="EnsemblPlants"/>
        </authorList>
    </citation>
    <scope>IDENTIFICATION</scope>
    <source>
        <strain evidence="10">subsp. malaccensis</strain>
    </source>
</reference>
<evidence type="ECO:0000256" key="8">
    <source>
        <dbReference type="RuleBase" id="RU000461"/>
    </source>
</evidence>
<dbReference type="InterPro" id="IPR001128">
    <property type="entry name" value="Cyt_P450"/>
</dbReference>
<evidence type="ECO:0000256" key="5">
    <source>
        <dbReference type="ARBA" id="ARBA00023004"/>
    </source>
</evidence>
<evidence type="ECO:0000313" key="10">
    <source>
        <dbReference type="EnsemblPlants" id="Ma07_p18600.1"/>
    </source>
</evidence>
<dbReference type="Gramene" id="Ma07_t18600.1">
    <property type="protein sequence ID" value="Ma07_p18600.1"/>
    <property type="gene ID" value="Ma07_g18600"/>
</dbReference>